<reference evidence="3" key="1">
    <citation type="submission" date="2023-02" db="EMBL/GenBank/DDBJ databases">
        <title>Genome of toxic invasive species Heracleum sosnowskyi carries increased number of genes despite the absence of recent whole-genome duplications.</title>
        <authorList>
            <person name="Schelkunov M."/>
            <person name="Shtratnikova V."/>
            <person name="Makarenko M."/>
            <person name="Klepikova A."/>
            <person name="Omelchenko D."/>
            <person name="Novikova G."/>
            <person name="Obukhova E."/>
            <person name="Bogdanov V."/>
            <person name="Penin A."/>
            <person name="Logacheva M."/>
        </authorList>
    </citation>
    <scope>NUCLEOTIDE SEQUENCE</scope>
    <source>
        <strain evidence="3">Hsosn_3</strain>
        <tissue evidence="3">Leaf</tissue>
    </source>
</reference>
<gene>
    <name evidence="3" type="ORF">POM88_006874</name>
</gene>
<feature type="region of interest" description="Disordered" evidence="2">
    <location>
        <begin position="123"/>
        <end position="165"/>
    </location>
</feature>
<evidence type="ECO:0000256" key="2">
    <source>
        <dbReference type="SAM" id="MobiDB-lite"/>
    </source>
</evidence>
<feature type="coiled-coil region" evidence="1">
    <location>
        <begin position="434"/>
        <end position="461"/>
    </location>
</feature>
<feature type="compositionally biased region" description="Polar residues" evidence="2">
    <location>
        <begin position="256"/>
        <end position="265"/>
    </location>
</feature>
<feature type="region of interest" description="Disordered" evidence="2">
    <location>
        <begin position="238"/>
        <end position="274"/>
    </location>
</feature>
<feature type="compositionally biased region" description="Basic and acidic residues" evidence="2">
    <location>
        <begin position="154"/>
        <end position="165"/>
    </location>
</feature>
<keyword evidence="1" id="KW-0175">Coiled coil</keyword>
<proteinExistence type="predicted"/>
<dbReference type="EMBL" id="JAUIZM010000002">
    <property type="protein sequence ID" value="KAK1397011.1"/>
    <property type="molecule type" value="Genomic_DNA"/>
</dbReference>
<keyword evidence="4" id="KW-1185">Reference proteome</keyword>
<dbReference type="InterPro" id="IPR004252">
    <property type="entry name" value="Probable_transposase_24"/>
</dbReference>
<protein>
    <submittedName>
        <fullName evidence="3">Uncharacterized protein</fullName>
    </submittedName>
</protein>
<organism evidence="3 4">
    <name type="scientific">Heracleum sosnowskyi</name>
    <dbReference type="NCBI Taxonomy" id="360622"/>
    <lineage>
        <taxon>Eukaryota</taxon>
        <taxon>Viridiplantae</taxon>
        <taxon>Streptophyta</taxon>
        <taxon>Embryophyta</taxon>
        <taxon>Tracheophyta</taxon>
        <taxon>Spermatophyta</taxon>
        <taxon>Magnoliopsida</taxon>
        <taxon>eudicotyledons</taxon>
        <taxon>Gunneridae</taxon>
        <taxon>Pentapetalae</taxon>
        <taxon>asterids</taxon>
        <taxon>campanulids</taxon>
        <taxon>Apiales</taxon>
        <taxon>Apiaceae</taxon>
        <taxon>Apioideae</taxon>
        <taxon>apioid superclade</taxon>
        <taxon>Tordylieae</taxon>
        <taxon>Tordyliinae</taxon>
        <taxon>Heracleum</taxon>
    </lineage>
</organism>
<dbReference type="AlphaFoldDB" id="A0AAD8J4C7"/>
<evidence type="ECO:0000256" key="1">
    <source>
        <dbReference type="SAM" id="Coils"/>
    </source>
</evidence>
<dbReference type="Pfam" id="PF03004">
    <property type="entry name" value="Transposase_24"/>
    <property type="match status" value="1"/>
</dbReference>
<name>A0AAD8J4C7_9APIA</name>
<reference evidence="3" key="2">
    <citation type="submission" date="2023-05" db="EMBL/GenBank/DDBJ databases">
        <authorList>
            <person name="Schelkunov M.I."/>
        </authorList>
    </citation>
    <scope>NUCLEOTIDE SEQUENCE</scope>
    <source>
        <strain evidence="3">Hsosn_3</strain>
        <tissue evidence="3">Leaf</tissue>
    </source>
</reference>
<sequence>MVVQATEFTLLKSGNLQVGEISSRSPSIAASCFQFHSLQGWQMILKQTQPHVVVRPGRSPITVKETNQPKRKFVTIKDIRVENERRISSRKKLQNNYLIASSAKLGVSSKSVMEGEIDDQYEASANEDNDEGNGSTENRQIKENAEGQGFNEYEMSRNKRVRENKEKTISQKMMLNQKEMMLHRRKQKIKERCAVPVSLSIQENDESVVPPDETGPKKLKRLGTNAAGSMSAYLELRKRQQTQSQPEMMQSQSPTEIFQSQTGTPSEPKPRNWKKVHEKDALLDYVMDKYIIPDEGQLWYWGDKKVQDIAKRNSNSRKELTETHTASPKSSAQIKNKMVLEKPVVDDEEPPAPPSVSQMYVKTRKRDENREYKLPADQIKTKIAEINKVLDAGGSVEDADRLVCAGTHSSSWLLGRHVQKRQSKEKLAAPTSVSNISEDRLAELTTKIDQLTNEMDQRVNQKVQESLALMLNKLAEKIPSLQVNVNDFLLEHPADNSSGSHNAHP</sequence>
<feature type="compositionally biased region" description="Low complexity" evidence="2">
    <location>
        <begin position="241"/>
        <end position="255"/>
    </location>
</feature>
<accession>A0AAD8J4C7</accession>
<evidence type="ECO:0000313" key="3">
    <source>
        <dbReference type="EMBL" id="KAK1397011.1"/>
    </source>
</evidence>
<evidence type="ECO:0000313" key="4">
    <source>
        <dbReference type="Proteomes" id="UP001237642"/>
    </source>
</evidence>
<dbReference type="Proteomes" id="UP001237642">
    <property type="component" value="Unassembled WGS sequence"/>
</dbReference>
<comment type="caution">
    <text evidence="3">The sequence shown here is derived from an EMBL/GenBank/DDBJ whole genome shotgun (WGS) entry which is preliminary data.</text>
</comment>